<feature type="compositionally biased region" description="Polar residues" evidence="9">
    <location>
        <begin position="14"/>
        <end position="28"/>
    </location>
</feature>
<dbReference type="Gene3D" id="1.20.5.1930">
    <property type="match status" value="1"/>
</dbReference>
<dbReference type="CDD" id="cd16917">
    <property type="entry name" value="HATPase_UhpB-NarQ-NarX-like"/>
    <property type="match status" value="1"/>
</dbReference>
<evidence type="ECO:0000256" key="5">
    <source>
        <dbReference type="ARBA" id="ARBA00022741"/>
    </source>
</evidence>
<dbReference type="GO" id="GO:0000155">
    <property type="term" value="F:phosphorelay sensor kinase activity"/>
    <property type="evidence" value="ECO:0007669"/>
    <property type="project" value="InterPro"/>
</dbReference>
<dbReference type="PANTHER" id="PTHR24421:SF10">
    <property type="entry name" value="NITRATE_NITRITE SENSOR PROTEIN NARQ"/>
    <property type="match status" value="1"/>
</dbReference>
<keyword evidence="5" id="KW-0547">Nucleotide-binding</keyword>
<dbReference type="GO" id="GO:0016020">
    <property type="term" value="C:membrane"/>
    <property type="evidence" value="ECO:0007669"/>
    <property type="project" value="InterPro"/>
</dbReference>
<dbReference type="Pfam" id="PF23539">
    <property type="entry name" value="DUF7134"/>
    <property type="match status" value="1"/>
</dbReference>
<feature type="domain" description="Histidine kinase/HSP90-like ATPase" evidence="11">
    <location>
        <begin position="328"/>
        <end position="418"/>
    </location>
</feature>
<dbReference type="Pfam" id="PF02518">
    <property type="entry name" value="HATPase_c"/>
    <property type="match status" value="1"/>
</dbReference>
<feature type="region of interest" description="Disordered" evidence="9">
    <location>
        <begin position="1"/>
        <end position="39"/>
    </location>
</feature>
<sequence>MRSADPTGRPTPTGDANSTGDADSTGDANSPPLSPRPGYGRVRRVLAGFRRRPRLVDAGLVLLLMALDGPAALAGGGVFTWLSFAAVHTPLVWRRRAPVLVFWLVYGLAILCGVLVGIQVEGMFPEMVVAVAVYTVARYGPRRHLWLIVVAIQVPATVILLGSGPAWMPLNVITLGLAATVLLGIAISTRQAYLAEVAERARRLERERDQRAQLAVAAERARIARELHDIVAHNLAVMVALADGAAYTAASAPDRATETMRKVSATGRQALGEMRRLLGLLRDDAGGRTPQPGLGDLDALLDQVRAAGPHVVVTSGGVPGASGPGAGLAVYRIVQEALTNTLKHAGPAARVEVRLHHRADGVDLEVVDDGARAAAVPAPGGGHGLAGMIERATAYGGDVEAGPRTDGPGWRVRARLRFGEEGLT</sequence>
<keyword evidence="10" id="KW-0472">Membrane</keyword>
<dbReference type="PANTHER" id="PTHR24421">
    <property type="entry name" value="NITRATE/NITRITE SENSOR PROTEIN NARX-RELATED"/>
    <property type="match status" value="1"/>
</dbReference>
<proteinExistence type="predicted"/>
<dbReference type="InterPro" id="IPR003594">
    <property type="entry name" value="HATPase_dom"/>
</dbReference>
<keyword evidence="7" id="KW-0067">ATP-binding</keyword>
<feature type="transmembrane region" description="Helical" evidence="10">
    <location>
        <begin position="99"/>
        <end position="118"/>
    </location>
</feature>
<evidence type="ECO:0000256" key="10">
    <source>
        <dbReference type="SAM" id="Phobius"/>
    </source>
</evidence>
<evidence type="ECO:0000259" key="11">
    <source>
        <dbReference type="Pfam" id="PF02518"/>
    </source>
</evidence>
<name>A0A927M2U4_9ACTN</name>
<reference evidence="14" key="1">
    <citation type="submission" date="2020-10" db="EMBL/GenBank/DDBJ databases">
        <title>Sequencing the genomes of 1000 actinobacteria strains.</title>
        <authorList>
            <person name="Klenk H.-P."/>
        </authorList>
    </citation>
    <scope>NUCLEOTIDE SEQUENCE</scope>
    <source>
        <strain evidence="14">DSM 46832</strain>
    </source>
</reference>
<keyword evidence="6 14" id="KW-0418">Kinase</keyword>
<feature type="transmembrane region" description="Helical" evidence="10">
    <location>
        <begin position="173"/>
        <end position="193"/>
    </location>
</feature>
<evidence type="ECO:0000256" key="2">
    <source>
        <dbReference type="ARBA" id="ARBA00012438"/>
    </source>
</evidence>
<evidence type="ECO:0000259" key="12">
    <source>
        <dbReference type="Pfam" id="PF07730"/>
    </source>
</evidence>
<evidence type="ECO:0000256" key="8">
    <source>
        <dbReference type="ARBA" id="ARBA00023012"/>
    </source>
</evidence>
<feature type="transmembrane region" description="Helical" evidence="10">
    <location>
        <begin position="145"/>
        <end position="167"/>
    </location>
</feature>
<dbReference type="SUPFAM" id="SSF55874">
    <property type="entry name" value="ATPase domain of HSP90 chaperone/DNA topoisomerase II/histidine kinase"/>
    <property type="match status" value="1"/>
</dbReference>
<keyword evidence="10" id="KW-0812">Transmembrane</keyword>
<dbReference type="EMBL" id="JADBEB010000001">
    <property type="protein sequence ID" value="MBE1487042.1"/>
    <property type="molecule type" value="Genomic_DNA"/>
</dbReference>
<evidence type="ECO:0000256" key="1">
    <source>
        <dbReference type="ARBA" id="ARBA00000085"/>
    </source>
</evidence>
<evidence type="ECO:0000256" key="7">
    <source>
        <dbReference type="ARBA" id="ARBA00022840"/>
    </source>
</evidence>
<dbReference type="GO" id="GO:0005524">
    <property type="term" value="F:ATP binding"/>
    <property type="evidence" value="ECO:0007669"/>
    <property type="project" value="UniProtKB-KW"/>
</dbReference>
<dbReference type="Gene3D" id="3.30.565.10">
    <property type="entry name" value="Histidine kinase-like ATPase, C-terminal domain"/>
    <property type="match status" value="1"/>
</dbReference>
<evidence type="ECO:0000256" key="6">
    <source>
        <dbReference type="ARBA" id="ARBA00022777"/>
    </source>
</evidence>
<comment type="caution">
    <text evidence="14">The sequence shown here is derived from an EMBL/GenBank/DDBJ whole genome shotgun (WGS) entry which is preliminary data.</text>
</comment>
<keyword evidence="15" id="KW-1185">Reference proteome</keyword>
<dbReference type="InterPro" id="IPR050482">
    <property type="entry name" value="Sensor_HK_TwoCompSys"/>
</dbReference>
<dbReference type="InterPro" id="IPR011712">
    <property type="entry name" value="Sig_transdc_His_kin_sub3_dim/P"/>
</dbReference>
<keyword evidence="4" id="KW-0808">Transferase</keyword>
<feature type="domain" description="Signal transduction histidine kinase subgroup 3 dimerisation and phosphoacceptor" evidence="12">
    <location>
        <begin position="219"/>
        <end position="284"/>
    </location>
</feature>
<dbReference type="InterPro" id="IPR055558">
    <property type="entry name" value="DUF7134"/>
</dbReference>
<dbReference type="Pfam" id="PF07730">
    <property type="entry name" value="HisKA_3"/>
    <property type="match status" value="1"/>
</dbReference>
<dbReference type="EC" id="2.7.13.3" evidence="2"/>
<gene>
    <name evidence="14" type="ORF">H4W31_002680</name>
</gene>
<protein>
    <recommendedName>
        <fullName evidence="2">histidine kinase</fullName>
        <ecNumber evidence="2">2.7.13.3</ecNumber>
    </recommendedName>
</protein>
<feature type="transmembrane region" description="Helical" evidence="10">
    <location>
        <begin position="60"/>
        <end position="87"/>
    </location>
</feature>
<evidence type="ECO:0000259" key="13">
    <source>
        <dbReference type="Pfam" id="PF23539"/>
    </source>
</evidence>
<feature type="domain" description="DUF7134" evidence="13">
    <location>
        <begin position="49"/>
        <end position="159"/>
    </location>
</feature>
<evidence type="ECO:0000256" key="4">
    <source>
        <dbReference type="ARBA" id="ARBA00022679"/>
    </source>
</evidence>
<dbReference type="GO" id="GO:0046983">
    <property type="term" value="F:protein dimerization activity"/>
    <property type="evidence" value="ECO:0007669"/>
    <property type="project" value="InterPro"/>
</dbReference>
<evidence type="ECO:0000313" key="15">
    <source>
        <dbReference type="Proteomes" id="UP000649753"/>
    </source>
</evidence>
<dbReference type="Proteomes" id="UP000649753">
    <property type="component" value="Unassembled WGS sequence"/>
</dbReference>
<comment type="catalytic activity">
    <reaction evidence="1">
        <text>ATP + protein L-histidine = ADP + protein N-phospho-L-histidine.</text>
        <dbReference type="EC" id="2.7.13.3"/>
    </reaction>
</comment>
<dbReference type="RefSeq" id="WP_192766962.1">
    <property type="nucleotide sequence ID" value="NZ_JADBEB010000001.1"/>
</dbReference>
<keyword evidence="8" id="KW-0902">Two-component regulatory system</keyword>
<organism evidence="14 15">
    <name type="scientific">Plantactinospora soyae</name>
    <dbReference type="NCBI Taxonomy" id="1544732"/>
    <lineage>
        <taxon>Bacteria</taxon>
        <taxon>Bacillati</taxon>
        <taxon>Actinomycetota</taxon>
        <taxon>Actinomycetes</taxon>
        <taxon>Micromonosporales</taxon>
        <taxon>Micromonosporaceae</taxon>
        <taxon>Plantactinospora</taxon>
    </lineage>
</organism>
<evidence type="ECO:0000313" key="14">
    <source>
        <dbReference type="EMBL" id="MBE1487042.1"/>
    </source>
</evidence>
<evidence type="ECO:0000256" key="9">
    <source>
        <dbReference type="SAM" id="MobiDB-lite"/>
    </source>
</evidence>
<accession>A0A927M2U4</accession>
<dbReference type="InterPro" id="IPR036890">
    <property type="entry name" value="HATPase_C_sf"/>
</dbReference>
<keyword evidence="3" id="KW-0597">Phosphoprotein</keyword>
<evidence type="ECO:0000256" key="3">
    <source>
        <dbReference type="ARBA" id="ARBA00022553"/>
    </source>
</evidence>
<keyword evidence="10" id="KW-1133">Transmembrane helix</keyword>
<dbReference type="AlphaFoldDB" id="A0A927M2U4"/>